<evidence type="ECO:0000256" key="6">
    <source>
        <dbReference type="ARBA" id="ARBA00026072"/>
    </source>
</evidence>
<evidence type="ECO:0000256" key="4">
    <source>
        <dbReference type="ARBA" id="ARBA00023143"/>
    </source>
</evidence>
<accession>A0ABV2IZI4</accession>
<comment type="subunit">
    <text evidence="6">The basal body constitutes a major portion of the flagellar organelle and consists of a number of rings mounted on a central rod. In Gram-negative bacteria, at least four rings, L, P, S and M are present, whereas Gram-positive bacteria lack the L and P rings. The rod consists of about 26 subunits of FlgG in the distal portion, and FlgB, FlgC and FlgF build up the proximal portion of the rod with about 6 subunits each. Rod assembly occurs by export via the flagellum-specific pathway of its constituent proteins and by their incorporation into the rod structure in the probable order of FlgB, FlgC, FlgF and FlgG. Another protein, FliE, also assembles onto the stable rod structure.</text>
</comment>
<organism evidence="9 10">
    <name type="scientific">Rhizobium aquaticum</name>
    <dbReference type="NCBI Taxonomy" id="1549636"/>
    <lineage>
        <taxon>Bacteria</taxon>
        <taxon>Pseudomonadati</taxon>
        <taxon>Pseudomonadota</taxon>
        <taxon>Alphaproteobacteria</taxon>
        <taxon>Hyphomicrobiales</taxon>
        <taxon>Rhizobiaceae</taxon>
        <taxon>Rhizobium/Agrobacterium group</taxon>
        <taxon>Rhizobium</taxon>
    </lineage>
</organism>
<proteinExistence type="inferred from homology"/>
<comment type="caution">
    <text evidence="9">The sequence shown here is derived from an EMBL/GenBank/DDBJ whole genome shotgun (WGS) entry which is preliminary data.</text>
</comment>
<dbReference type="PIRSF" id="PIRSF002889">
    <property type="entry name" value="Rod_FlgB"/>
    <property type="match status" value="1"/>
</dbReference>
<dbReference type="PROSITE" id="PS00588">
    <property type="entry name" value="FLAGELLA_BB_ROD"/>
    <property type="match status" value="1"/>
</dbReference>
<evidence type="ECO:0000313" key="9">
    <source>
        <dbReference type="EMBL" id="MET3613907.1"/>
    </source>
</evidence>
<feature type="domain" description="Flagellar basal body rod protein N-terminal" evidence="8">
    <location>
        <begin position="18"/>
        <end position="37"/>
    </location>
</feature>
<gene>
    <name evidence="9" type="ORF">ABID16_002236</name>
</gene>
<keyword evidence="9" id="KW-0966">Cell projection</keyword>
<dbReference type="PANTHER" id="PTHR30435">
    <property type="entry name" value="FLAGELLAR PROTEIN"/>
    <property type="match status" value="1"/>
</dbReference>
<sequence>MQPIQFFQLASQQAQWLSVRQSVISTNVANADTPGYKAKDLVPFTEFLDAATSRSDGVNLASTNPMHFADASQQTMSIRQVEDKSGKVSASGNNVGLAQEMIKASEARQDYELNAGLVKSLNKMMLMVVRR</sequence>
<dbReference type="Pfam" id="PF00460">
    <property type="entry name" value="Flg_bb_rod"/>
    <property type="match status" value="1"/>
</dbReference>
<comment type="function">
    <text evidence="5 7">Structural component of flagellum, the bacterial motility apparatus. Part of the rod structure of flagellar basal body.</text>
</comment>
<keyword evidence="4 7" id="KW-0975">Bacterial flagellum</keyword>
<reference evidence="9 10" key="1">
    <citation type="submission" date="2024-06" db="EMBL/GenBank/DDBJ databases">
        <title>Genomic Encyclopedia of Type Strains, Phase IV (KMG-IV): sequencing the most valuable type-strain genomes for metagenomic binning, comparative biology and taxonomic classification.</title>
        <authorList>
            <person name="Goeker M."/>
        </authorList>
    </citation>
    <scope>NUCLEOTIDE SEQUENCE [LARGE SCALE GENOMIC DNA]</scope>
    <source>
        <strain evidence="9 10">DSM 29780</strain>
    </source>
</reference>
<evidence type="ECO:0000256" key="1">
    <source>
        <dbReference type="ARBA" id="ARBA00004117"/>
    </source>
</evidence>
<evidence type="ECO:0000256" key="2">
    <source>
        <dbReference type="ARBA" id="ARBA00009677"/>
    </source>
</evidence>
<evidence type="ECO:0000256" key="7">
    <source>
        <dbReference type="PIRNR" id="PIRNR002889"/>
    </source>
</evidence>
<dbReference type="InterPro" id="IPR001444">
    <property type="entry name" value="Flag_bb_rod_N"/>
</dbReference>
<keyword evidence="10" id="KW-1185">Reference proteome</keyword>
<evidence type="ECO:0000256" key="5">
    <source>
        <dbReference type="ARBA" id="ARBA00024934"/>
    </source>
</evidence>
<dbReference type="PANTHER" id="PTHR30435:SF12">
    <property type="entry name" value="FLAGELLAR BASAL BODY ROD PROTEIN FLGB"/>
    <property type="match status" value="1"/>
</dbReference>
<dbReference type="EMBL" id="JBEPMB010000002">
    <property type="protein sequence ID" value="MET3613907.1"/>
    <property type="molecule type" value="Genomic_DNA"/>
</dbReference>
<dbReference type="Proteomes" id="UP001549047">
    <property type="component" value="Unassembled WGS sequence"/>
</dbReference>
<comment type="subcellular location">
    <subcellularLocation>
        <location evidence="1 7">Bacterial flagellum basal body</location>
    </subcellularLocation>
</comment>
<keyword evidence="9" id="KW-0969">Cilium</keyword>
<dbReference type="RefSeq" id="WP_354556402.1">
    <property type="nucleotide sequence ID" value="NZ_JBEPMB010000002.1"/>
</dbReference>
<evidence type="ECO:0000313" key="10">
    <source>
        <dbReference type="Proteomes" id="UP001549047"/>
    </source>
</evidence>
<dbReference type="InterPro" id="IPR019776">
    <property type="entry name" value="Flagellar_basal_body_rod_CS"/>
</dbReference>
<protein>
    <recommendedName>
        <fullName evidence="3 7">Flagellar basal body rod protein FlgB</fullName>
    </recommendedName>
</protein>
<name>A0ABV2IZI4_9HYPH</name>
<dbReference type="InterPro" id="IPR006300">
    <property type="entry name" value="FlgB"/>
</dbReference>
<evidence type="ECO:0000256" key="3">
    <source>
        <dbReference type="ARBA" id="ARBA00014376"/>
    </source>
</evidence>
<keyword evidence="9" id="KW-0282">Flagellum</keyword>
<dbReference type="NCBIfam" id="TIGR01396">
    <property type="entry name" value="FlgB"/>
    <property type="match status" value="1"/>
</dbReference>
<comment type="similarity">
    <text evidence="2 7">Belongs to the flagella basal body rod proteins family.</text>
</comment>
<evidence type="ECO:0000259" key="8">
    <source>
        <dbReference type="Pfam" id="PF00460"/>
    </source>
</evidence>